<organism evidence="7 8">
    <name type="scientific">Variovorax rhizosphaerae</name>
    <dbReference type="NCBI Taxonomy" id="1836200"/>
    <lineage>
        <taxon>Bacteria</taxon>
        <taxon>Pseudomonadati</taxon>
        <taxon>Pseudomonadota</taxon>
        <taxon>Betaproteobacteria</taxon>
        <taxon>Burkholderiales</taxon>
        <taxon>Comamonadaceae</taxon>
        <taxon>Variovorax</taxon>
    </lineage>
</organism>
<keyword evidence="4" id="KW-0378">Hydrolase</keyword>
<dbReference type="PROSITE" id="PS00151">
    <property type="entry name" value="ACYLPHOSPHATASE_2"/>
    <property type="match status" value="1"/>
</dbReference>
<accession>A0ABU8WJ39</accession>
<dbReference type="InterPro" id="IPR017968">
    <property type="entry name" value="Acylphosphatase_CS"/>
</dbReference>
<feature type="domain" description="Acylphosphatase-like" evidence="6">
    <location>
        <begin position="5"/>
        <end position="93"/>
    </location>
</feature>
<gene>
    <name evidence="7" type="ORF">WKW82_08330</name>
</gene>
<evidence type="ECO:0000313" key="8">
    <source>
        <dbReference type="Proteomes" id="UP001385892"/>
    </source>
</evidence>
<evidence type="ECO:0000259" key="6">
    <source>
        <dbReference type="PROSITE" id="PS51160"/>
    </source>
</evidence>
<evidence type="ECO:0000256" key="1">
    <source>
        <dbReference type="ARBA" id="ARBA00005614"/>
    </source>
</evidence>
<name>A0ABU8WJ39_9BURK</name>
<dbReference type="SUPFAM" id="SSF54975">
    <property type="entry name" value="Acylphosphatase/BLUF domain-like"/>
    <property type="match status" value="1"/>
</dbReference>
<dbReference type="Pfam" id="PF00708">
    <property type="entry name" value="Acylphosphatase"/>
    <property type="match status" value="1"/>
</dbReference>
<dbReference type="InterPro" id="IPR020456">
    <property type="entry name" value="Acylphosphatase"/>
</dbReference>
<protein>
    <recommendedName>
        <fullName evidence="2 4">acylphosphatase</fullName>
        <ecNumber evidence="2 4">3.6.1.7</ecNumber>
    </recommendedName>
</protein>
<reference evidence="7 8" key="1">
    <citation type="submission" date="2024-03" db="EMBL/GenBank/DDBJ databases">
        <title>Novel species of the genus Variovorax.</title>
        <authorList>
            <person name="Liu Q."/>
            <person name="Xin Y.-H."/>
        </authorList>
    </citation>
    <scope>NUCLEOTIDE SEQUENCE [LARGE SCALE GENOMIC DNA]</scope>
    <source>
        <strain evidence="7 8">KACC 18900</strain>
    </source>
</reference>
<comment type="similarity">
    <text evidence="1 5">Belongs to the acylphosphatase family.</text>
</comment>
<evidence type="ECO:0000256" key="2">
    <source>
        <dbReference type="ARBA" id="ARBA00012150"/>
    </source>
</evidence>
<proteinExistence type="inferred from homology"/>
<dbReference type="RefSeq" id="WP_340341796.1">
    <property type="nucleotide sequence ID" value="NZ_JBBKZT010000003.1"/>
</dbReference>
<dbReference type="InterPro" id="IPR036046">
    <property type="entry name" value="Acylphosphatase-like_dom_sf"/>
</dbReference>
<keyword evidence="8" id="KW-1185">Reference proteome</keyword>
<feature type="active site" evidence="4">
    <location>
        <position position="20"/>
    </location>
</feature>
<dbReference type="PROSITE" id="PS51160">
    <property type="entry name" value="ACYLPHOSPHATASE_3"/>
    <property type="match status" value="1"/>
</dbReference>
<dbReference type="EMBL" id="JBBKZT010000003">
    <property type="protein sequence ID" value="MEJ8846652.1"/>
    <property type="molecule type" value="Genomic_DNA"/>
</dbReference>
<feature type="active site" evidence="4">
    <location>
        <position position="38"/>
    </location>
</feature>
<evidence type="ECO:0000256" key="4">
    <source>
        <dbReference type="PROSITE-ProRule" id="PRU00520"/>
    </source>
</evidence>
<dbReference type="PANTHER" id="PTHR47268">
    <property type="entry name" value="ACYLPHOSPHATASE"/>
    <property type="match status" value="1"/>
</dbReference>
<comment type="caution">
    <text evidence="7">The sequence shown here is derived from an EMBL/GenBank/DDBJ whole genome shotgun (WGS) entry which is preliminary data.</text>
</comment>
<evidence type="ECO:0000256" key="5">
    <source>
        <dbReference type="RuleBase" id="RU004168"/>
    </source>
</evidence>
<evidence type="ECO:0000313" key="7">
    <source>
        <dbReference type="EMBL" id="MEJ8846652.1"/>
    </source>
</evidence>
<dbReference type="Gene3D" id="3.30.70.100">
    <property type="match status" value="1"/>
</dbReference>
<sequence>MTTVHRRLTVQGLVQGVGYRWSMVQAAERLGVQGWVRNRRDGAVEAVVSGDVAGVDALIAWARHGPRDARVERVDVDNAPAPETAFEGFEARETL</sequence>
<dbReference type="InterPro" id="IPR001792">
    <property type="entry name" value="Acylphosphatase-like_dom"/>
</dbReference>
<evidence type="ECO:0000256" key="3">
    <source>
        <dbReference type="ARBA" id="ARBA00047645"/>
    </source>
</evidence>
<dbReference type="Proteomes" id="UP001385892">
    <property type="component" value="Unassembled WGS sequence"/>
</dbReference>
<dbReference type="EC" id="3.6.1.7" evidence="2 4"/>
<comment type="catalytic activity">
    <reaction evidence="3 4">
        <text>an acyl phosphate + H2O = a carboxylate + phosphate + H(+)</text>
        <dbReference type="Rhea" id="RHEA:14965"/>
        <dbReference type="ChEBI" id="CHEBI:15377"/>
        <dbReference type="ChEBI" id="CHEBI:15378"/>
        <dbReference type="ChEBI" id="CHEBI:29067"/>
        <dbReference type="ChEBI" id="CHEBI:43474"/>
        <dbReference type="ChEBI" id="CHEBI:59918"/>
        <dbReference type="EC" id="3.6.1.7"/>
    </reaction>
</comment>
<dbReference type="PANTHER" id="PTHR47268:SF4">
    <property type="entry name" value="ACYLPHOSPHATASE"/>
    <property type="match status" value="1"/>
</dbReference>